<proteinExistence type="inferred from homology"/>
<keyword evidence="4" id="KW-0441">Lipid A biosynthesis</keyword>
<dbReference type="EC" id="2.7.1.130" evidence="2"/>
<keyword evidence="6" id="KW-0547">Nucleotide-binding</keyword>
<protein>
    <recommendedName>
        <fullName evidence="2">tetraacyldisaccharide 4'-kinase</fullName>
        <ecNumber evidence="2">2.7.1.130</ecNumber>
    </recommendedName>
</protein>
<dbReference type="InterPro" id="IPR027417">
    <property type="entry name" value="P-loop_NTPase"/>
</dbReference>
<dbReference type="PANTHER" id="PTHR42724">
    <property type="entry name" value="TETRAACYLDISACCHARIDE 4'-KINASE"/>
    <property type="match status" value="1"/>
</dbReference>
<dbReference type="GO" id="GO:0009245">
    <property type="term" value="P:lipid A biosynthetic process"/>
    <property type="evidence" value="ECO:0007669"/>
    <property type="project" value="UniProtKB-KW"/>
</dbReference>
<dbReference type="GO" id="GO:0005886">
    <property type="term" value="C:plasma membrane"/>
    <property type="evidence" value="ECO:0007669"/>
    <property type="project" value="TreeGrafter"/>
</dbReference>
<evidence type="ECO:0000256" key="4">
    <source>
        <dbReference type="ARBA" id="ARBA00022556"/>
    </source>
</evidence>
<dbReference type="NCBIfam" id="TIGR00682">
    <property type="entry name" value="lpxK"/>
    <property type="match status" value="1"/>
</dbReference>
<dbReference type="GO" id="GO:0009029">
    <property type="term" value="F:lipid-A 4'-kinase activity"/>
    <property type="evidence" value="ECO:0007669"/>
    <property type="project" value="UniProtKB-EC"/>
</dbReference>
<gene>
    <name evidence="10" type="ORF">MNBD_NITROSPIRAE03-18</name>
</gene>
<keyword evidence="7 10" id="KW-0418">Kinase</keyword>
<evidence type="ECO:0000256" key="2">
    <source>
        <dbReference type="ARBA" id="ARBA00012071"/>
    </source>
</evidence>
<keyword evidence="8" id="KW-0067">ATP-binding</keyword>
<evidence type="ECO:0000256" key="5">
    <source>
        <dbReference type="ARBA" id="ARBA00022679"/>
    </source>
</evidence>
<evidence type="ECO:0000256" key="7">
    <source>
        <dbReference type="ARBA" id="ARBA00022777"/>
    </source>
</evidence>
<comment type="pathway">
    <text evidence="1">Glycolipid biosynthesis; lipid IV(A) biosynthesis; lipid IV(A) from (3R)-3-hydroxytetradecanoyl-[acyl-carrier-protein] and UDP-N-acetyl-alpha-D-glucosamine: step 6/6.</text>
</comment>
<evidence type="ECO:0000256" key="1">
    <source>
        <dbReference type="ARBA" id="ARBA00004870"/>
    </source>
</evidence>
<dbReference type="SUPFAM" id="SSF52540">
    <property type="entry name" value="P-loop containing nucleoside triphosphate hydrolases"/>
    <property type="match status" value="1"/>
</dbReference>
<keyword evidence="5 10" id="KW-0808">Transferase</keyword>
<dbReference type="Pfam" id="PF02606">
    <property type="entry name" value="LpxK"/>
    <property type="match status" value="1"/>
</dbReference>
<keyword evidence="9" id="KW-0443">Lipid metabolism</keyword>
<accession>A0A3B1DG16</accession>
<dbReference type="HAMAP" id="MF_00409">
    <property type="entry name" value="LpxK"/>
    <property type="match status" value="1"/>
</dbReference>
<evidence type="ECO:0000256" key="6">
    <source>
        <dbReference type="ARBA" id="ARBA00022741"/>
    </source>
</evidence>
<dbReference type="PANTHER" id="PTHR42724:SF1">
    <property type="entry name" value="TETRAACYLDISACCHARIDE 4'-KINASE, MITOCHONDRIAL-RELATED"/>
    <property type="match status" value="1"/>
</dbReference>
<dbReference type="AlphaFoldDB" id="A0A3B1DG16"/>
<sequence>MTSLEYLYYLGYSLHRNYRLSARKRLDGRVVSIGNLTVGGTGKTPAAIAIAREAINRNLRPCILTRGYKGKGRDSVIVSKGDSPLASWSEAGDEAILMAERLKGAWVIKDSNRYRAGLIASNRDVFILDDGFQHWRLHRDIDILIVDATNPFGNGRMIPLGILREPIAEMKRADIIIINKTRKKEDELEKTIRRYNEKAPVFYADYRVEGLVALDGRALSTDILKDKKVFAFSGIGNPGQFLKVPGELGASVVGHKVFRDHYCYRVSDIEKIIKKAREGWAEIIVTTEKDMVKLRGLQSDTELKDILAVKISLEVNSSEFYDIIFKGLGPEMR</sequence>
<evidence type="ECO:0000313" key="10">
    <source>
        <dbReference type="EMBL" id="VAX33880.1"/>
    </source>
</evidence>
<keyword evidence="3" id="KW-0444">Lipid biosynthesis</keyword>
<dbReference type="InterPro" id="IPR003758">
    <property type="entry name" value="LpxK"/>
</dbReference>
<evidence type="ECO:0000256" key="3">
    <source>
        <dbReference type="ARBA" id="ARBA00022516"/>
    </source>
</evidence>
<reference evidence="10" key="1">
    <citation type="submission" date="2018-06" db="EMBL/GenBank/DDBJ databases">
        <authorList>
            <person name="Zhirakovskaya E."/>
        </authorList>
    </citation>
    <scope>NUCLEOTIDE SEQUENCE</scope>
</reference>
<dbReference type="EMBL" id="UOGI01000213">
    <property type="protein sequence ID" value="VAX33880.1"/>
    <property type="molecule type" value="Genomic_DNA"/>
</dbReference>
<organism evidence="10">
    <name type="scientific">hydrothermal vent metagenome</name>
    <dbReference type="NCBI Taxonomy" id="652676"/>
    <lineage>
        <taxon>unclassified sequences</taxon>
        <taxon>metagenomes</taxon>
        <taxon>ecological metagenomes</taxon>
    </lineage>
</organism>
<name>A0A3B1DG16_9ZZZZ</name>
<dbReference type="UniPathway" id="UPA00359">
    <property type="reaction ID" value="UER00482"/>
</dbReference>
<dbReference type="GO" id="GO:0009244">
    <property type="term" value="P:lipopolysaccharide core region biosynthetic process"/>
    <property type="evidence" value="ECO:0007669"/>
    <property type="project" value="TreeGrafter"/>
</dbReference>
<dbReference type="GO" id="GO:0005524">
    <property type="term" value="F:ATP binding"/>
    <property type="evidence" value="ECO:0007669"/>
    <property type="project" value="UniProtKB-KW"/>
</dbReference>
<evidence type="ECO:0000256" key="8">
    <source>
        <dbReference type="ARBA" id="ARBA00022840"/>
    </source>
</evidence>
<evidence type="ECO:0000256" key="9">
    <source>
        <dbReference type="ARBA" id="ARBA00023098"/>
    </source>
</evidence>